<organism evidence="4 5">
    <name type="scientific">Allorhodopirellula solitaria</name>
    <dbReference type="NCBI Taxonomy" id="2527987"/>
    <lineage>
        <taxon>Bacteria</taxon>
        <taxon>Pseudomonadati</taxon>
        <taxon>Planctomycetota</taxon>
        <taxon>Planctomycetia</taxon>
        <taxon>Pirellulales</taxon>
        <taxon>Pirellulaceae</taxon>
        <taxon>Allorhodopirellula</taxon>
    </lineage>
</organism>
<keyword evidence="5" id="KW-1185">Reference proteome</keyword>
<dbReference type="AlphaFoldDB" id="A0A5C5WZW8"/>
<evidence type="ECO:0000259" key="3">
    <source>
        <dbReference type="Pfam" id="PF20597"/>
    </source>
</evidence>
<feature type="chain" id="PRO_5023016382" evidence="1">
    <location>
        <begin position="24"/>
        <end position="318"/>
    </location>
</feature>
<dbReference type="NCBIfam" id="TIGR02595">
    <property type="entry name" value="PEP_CTERM"/>
    <property type="match status" value="1"/>
</dbReference>
<dbReference type="Pfam" id="PF20597">
    <property type="entry name" value="pAdhesive_15"/>
    <property type="match status" value="1"/>
</dbReference>
<name>A0A5C5WZW8_9BACT</name>
<dbReference type="NCBIfam" id="TIGR04215">
    <property type="entry name" value="choice_anch_A"/>
    <property type="match status" value="1"/>
</dbReference>
<evidence type="ECO:0000313" key="4">
    <source>
        <dbReference type="EMBL" id="TWT56120.1"/>
    </source>
</evidence>
<feature type="signal peptide" evidence="1">
    <location>
        <begin position="1"/>
        <end position="23"/>
    </location>
</feature>
<dbReference type="InterPro" id="IPR013424">
    <property type="entry name" value="Ice-binding_C"/>
</dbReference>
<gene>
    <name evidence="4" type="ORF">CA85_44620</name>
</gene>
<reference evidence="4 5" key="1">
    <citation type="submission" date="2019-02" db="EMBL/GenBank/DDBJ databases">
        <title>Deep-cultivation of Planctomycetes and their phenomic and genomic characterization uncovers novel biology.</title>
        <authorList>
            <person name="Wiegand S."/>
            <person name="Jogler M."/>
            <person name="Boedeker C."/>
            <person name="Pinto D."/>
            <person name="Vollmers J."/>
            <person name="Rivas-Marin E."/>
            <person name="Kohn T."/>
            <person name="Peeters S.H."/>
            <person name="Heuer A."/>
            <person name="Rast P."/>
            <person name="Oberbeckmann S."/>
            <person name="Bunk B."/>
            <person name="Jeske O."/>
            <person name="Meyerdierks A."/>
            <person name="Storesund J.E."/>
            <person name="Kallscheuer N."/>
            <person name="Luecker S."/>
            <person name="Lage O.M."/>
            <person name="Pohl T."/>
            <person name="Merkel B.J."/>
            <person name="Hornburger P."/>
            <person name="Mueller R.-W."/>
            <person name="Bruemmer F."/>
            <person name="Labrenz M."/>
            <person name="Spormann A.M."/>
            <person name="Op Den Camp H."/>
            <person name="Overmann J."/>
            <person name="Amann R."/>
            <person name="Jetten M.S.M."/>
            <person name="Mascher T."/>
            <person name="Medema M.H."/>
            <person name="Devos D.P."/>
            <person name="Kaster A.-K."/>
            <person name="Ovreas L."/>
            <person name="Rohde M."/>
            <person name="Galperin M.Y."/>
            <person name="Jogler C."/>
        </authorList>
    </citation>
    <scope>NUCLEOTIDE SEQUENCE [LARGE SCALE GENOMIC DNA]</scope>
    <source>
        <strain evidence="4 5">CA85</strain>
    </source>
</reference>
<keyword evidence="1" id="KW-0732">Signal</keyword>
<feature type="domain" description="Choice-of-anchor A" evidence="3">
    <location>
        <begin position="24"/>
        <end position="276"/>
    </location>
</feature>
<proteinExistence type="predicted"/>
<dbReference type="Pfam" id="PF07589">
    <property type="entry name" value="PEP-CTERM"/>
    <property type="match status" value="1"/>
</dbReference>
<evidence type="ECO:0000259" key="2">
    <source>
        <dbReference type="Pfam" id="PF07589"/>
    </source>
</evidence>
<evidence type="ECO:0000313" key="5">
    <source>
        <dbReference type="Proteomes" id="UP000318053"/>
    </source>
</evidence>
<evidence type="ECO:0000256" key="1">
    <source>
        <dbReference type="SAM" id="SignalP"/>
    </source>
</evidence>
<sequence precursor="true">MRPIVRLAAPLLVFLLSSSQLHAALFNQFTMVSLGDYNSNIEIEGSGFVGGNTTGSVIVGTNSDSFIQAGDVSLAVVGDIQSGATDNSVGNFVINDTTNVSGALQNGPGGSTITNAGIEQTLATLTRELNSTSQSLAGMTANSSASFTAGPPGPVIFDVFSISTAPDGIAVFEIPAGARVDQIQSIQFNNAAAASAIVINVADTTVDFTANVVGSELNDEAFKAKTIWNYYNATDVRLATSVPGATLAPLADVDVAASTEGAVFAATVTQSGGEIHGPNFDPNITPTAVPEPSSTLLLGLAISGFCGVSYRRRRKQRS</sequence>
<comment type="caution">
    <text evidence="4">The sequence shown here is derived from an EMBL/GenBank/DDBJ whole genome shotgun (WGS) entry which is preliminary data.</text>
</comment>
<dbReference type="RefSeq" id="WP_186775098.1">
    <property type="nucleotide sequence ID" value="NZ_SJPK01000016.1"/>
</dbReference>
<dbReference type="EMBL" id="SJPK01000016">
    <property type="protein sequence ID" value="TWT56120.1"/>
    <property type="molecule type" value="Genomic_DNA"/>
</dbReference>
<protein>
    <submittedName>
        <fullName evidence="4">Uncharacterized protein</fullName>
    </submittedName>
</protein>
<dbReference type="InterPro" id="IPR026588">
    <property type="entry name" value="Choice_anch_A"/>
</dbReference>
<feature type="domain" description="Ice-binding protein C-terminal" evidence="2">
    <location>
        <begin position="288"/>
        <end position="312"/>
    </location>
</feature>
<dbReference type="Proteomes" id="UP000318053">
    <property type="component" value="Unassembled WGS sequence"/>
</dbReference>
<accession>A0A5C5WZW8</accession>